<gene>
    <name evidence="2" type="ORF">COV00_00545</name>
</gene>
<dbReference type="InterPro" id="IPR025333">
    <property type="entry name" value="DUF4239"/>
</dbReference>
<keyword evidence="1" id="KW-0812">Transmembrane</keyword>
<evidence type="ECO:0000313" key="2">
    <source>
        <dbReference type="EMBL" id="PJE73305.1"/>
    </source>
</evidence>
<protein>
    <recommendedName>
        <fullName evidence="4">DUF4239 domain-containing protein</fullName>
    </recommendedName>
</protein>
<keyword evidence="1" id="KW-0472">Membrane</keyword>
<feature type="transmembrane region" description="Helical" evidence="1">
    <location>
        <begin position="205"/>
        <end position="226"/>
    </location>
</feature>
<sequence length="280" mass="31781">MLASNIFYRETKTPRKNNTMAKKQTHYFYTVKALMINLLFTVVVCIVGILIYQFTQIETLSSPPATITLVAATVFSIIAGFSILIAFTRFQDFKSVIAQETACLGDLLDLIIYIQGQDFLKQKIISKVKEYGVSVANDEWKNMDSGQPNINTSIKLKSLMDSINDLDLANNKNQIIFESFIDRITSLTTSRANRIKKAKEQFPQLLTITLYVVSINFIVSIFFLLIPIPNLFLELMFLSIVVFISSLIIQLVQDMGNPYRPGVWSVSKDDYEKIKTSIIN</sequence>
<feature type="transmembrane region" description="Helical" evidence="1">
    <location>
        <begin position="66"/>
        <end position="87"/>
    </location>
</feature>
<feature type="transmembrane region" description="Helical" evidence="1">
    <location>
        <begin position="232"/>
        <end position="252"/>
    </location>
</feature>
<feature type="transmembrane region" description="Helical" evidence="1">
    <location>
        <begin position="33"/>
        <end position="54"/>
    </location>
</feature>
<dbReference type="EMBL" id="PFEP01000008">
    <property type="protein sequence ID" value="PJE73305.1"/>
    <property type="molecule type" value="Genomic_DNA"/>
</dbReference>
<proteinExistence type="predicted"/>
<keyword evidence="1" id="KW-1133">Transmembrane helix</keyword>
<accession>A0A2M8L9N8</accession>
<evidence type="ECO:0000256" key="1">
    <source>
        <dbReference type="SAM" id="Phobius"/>
    </source>
</evidence>
<organism evidence="2 3">
    <name type="scientific">Candidatus Tagabacteria bacterium CG10_big_fil_rev_8_21_14_0_10_40_13</name>
    <dbReference type="NCBI Taxonomy" id="1975022"/>
    <lineage>
        <taxon>Bacteria</taxon>
        <taxon>Candidatus Tagaibacteriota</taxon>
    </lineage>
</organism>
<dbReference type="Proteomes" id="UP000230603">
    <property type="component" value="Unassembled WGS sequence"/>
</dbReference>
<dbReference type="Pfam" id="PF14023">
    <property type="entry name" value="Bestrophin-like"/>
    <property type="match status" value="1"/>
</dbReference>
<dbReference type="AlphaFoldDB" id="A0A2M8L9N8"/>
<comment type="caution">
    <text evidence="2">The sequence shown here is derived from an EMBL/GenBank/DDBJ whole genome shotgun (WGS) entry which is preliminary data.</text>
</comment>
<name>A0A2M8L9N8_9BACT</name>
<reference evidence="3" key="1">
    <citation type="submission" date="2017-09" db="EMBL/GenBank/DDBJ databases">
        <title>Depth-based differentiation of microbial function through sediment-hosted aquifers and enrichment of novel symbionts in the deep terrestrial subsurface.</title>
        <authorList>
            <person name="Probst A.J."/>
            <person name="Ladd B."/>
            <person name="Jarett J.K."/>
            <person name="Geller-Mcgrath D.E."/>
            <person name="Sieber C.M.K."/>
            <person name="Emerson J.B."/>
            <person name="Anantharaman K."/>
            <person name="Thomas B.C."/>
            <person name="Malmstrom R."/>
            <person name="Stieglmeier M."/>
            <person name="Klingl A."/>
            <person name="Woyke T."/>
            <person name="Ryan C.M."/>
            <person name="Banfield J.F."/>
        </authorList>
    </citation>
    <scope>NUCLEOTIDE SEQUENCE [LARGE SCALE GENOMIC DNA]</scope>
</reference>
<evidence type="ECO:0000313" key="3">
    <source>
        <dbReference type="Proteomes" id="UP000230603"/>
    </source>
</evidence>
<evidence type="ECO:0008006" key="4">
    <source>
        <dbReference type="Google" id="ProtNLM"/>
    </source>
</evidence>